<keyword evidence="2 6" id="KW-0812">Transmembrane</keyword>
<dbReference type="NCBIfam" id="TIGR03062">
    <property type="entry name" value="pip_yhgE_Cterm"/>
    <property type="match status" value="1"/>
</dbReference>
<feature type="transmembrane region" description="Helical" evidence="6">
    <location>
        <begin position="79"/>
        <end position="101"/>
    </location>
</feature>
<sequence length="278" mass="29357">MTTGVSQLASGTSQLKNNSPKLQTGATQLAAGNKALAKALAQGARQVNGVKTSAQTADMFAAPSNLVHKNYSKVPNYGYALAPYMLSVALYVGALVFNLVYPVRRLASPSGTGTDWFFSKVTIGGLVATGNALVETLLMMAAGLTPDHPLQLVLNALVFSLTAMYLIMFLSVAGSNPGRFAAMILLVIQLGASGGSFPIEITKGMNGFFQAINPFLPMTYSIYGFREALTSGLGTSQVGVSIGMMLLFMITALGLLWVSMLYLRRSGAVTYVETAKEE</sequence>
<evidence type="ECO:0000313" key="9">
    <source>
        <dbReference type="Proteomes" id="UP000051166"/>
    </source>
</evidence>
<dbReference type="Pfam" id="PF12698">
    <property type="entry name" value="ABC2_membrane_3"/>
    <property type="match status" value="1"/>
</dbReference>
<evidence type="ECO:0000256" key="4">
    <source>
        <dbReference type="ARBA" id="ARBA00023136"/>
    </source>
</evidence>
<organism evidence="8 9">
    <name type="scientific">Liquorilactobacillus satsumensis DSM 16230 = JCM 12392</name>
    <dbReference type="NCBI Taxonomy" id="1423801"/>
    <lineage>
        <taxon>Bacteria</taxon>
        <taxon>Bacillati</taxon>
        <taxon>Bacillota</taxon>
        <taxon>Bacilli</taxon>
        <taxon>Lactobacillales</taxon>
        <taxon>Lactobacillaceae</taxon>
        <taxon>Liquorilactobacillus</taxon>
    </lineage>
</organism>
<dbReference type="STRING" id="1423801.FD50_GL001763"/>
<evidence type="ECO:0000256" key="3">
    <source>
        <dbReference type="ARBA" id="ARBA00022989"/>
    </source>
</evidence>
<dbReference type="InterPro" id="IPR023908">
    <property type="entry name" value="xxxLxxG_rpt"/>
</dbReference>
<dbReference type="Proteomes" id="UP000051166">
    <property type="component" value="Unassembled WGS sequence"/>
</dbReference>
<dbReference type="InterPro" id="IPR051328">
    <property type="entry name" value="T7SS_ABC-Transporter"/>
</dbReference>
<feature type="transmembrane region" description="Helical" evidence="6">
    <location>
        <begin position="180"/>
        <end position="201"/>
    </location>
</feature>
<feature type="transmembrane region" description="Helical" evidence="6">
    <location>
        <begin position="238"/>
        <end position="258"/>
    </location>
</feature>
<dbReference type="AlphaFoldDB" id="A0A0R1V1Z2"/>
<dbReference type="PATRIC" id="fig|1423801.4.peg.1802"/>
<evidence type="ECO:0000256" key="1">
    <source>
        <dbReference type="ARBA" id="ARBA00004141"/>
    </source>
</evidence>
<evidence type="ECO:0000256" key="2">
    <source>
        <dbReference type="ARBA" id="ARBA00022692"/>
    </source>
</evidence>
<evidence type="ECO:0000313" key="8">
    <source>
        <dbReference type="EMBL" id="KRL97208.1"/>
    </source>
</evidence>
<keyword evidence="4 6" id="KW-0472">Membrane</keyword>
<dbReference type="PANTHER" id="PTHR43077:SF5">
    <property type="entry name" value="PHAGE INFECTION PROTEIN"/>
    <property type="match status" value="1"/>
</dbReference>
<name>A0A0R1V1Z2_9LACO</name>
<comment type="subcellular location">
    <subcellularLocation>
        <location evidence="1">Membrane</location>
        <topology evidence="1">Multi-pass membrane protein</topology>
    </subcellularLocation>
</comment>
<keyword evidence="3 6" id="KW-1133">Transmembrane helix</keyword>
<dbReference type="GO" id="GO:0140359">
    <property type="term" value="F:ABC-type transporter activity"/>
    <property type="evidence" value="ECO:0007669"/>
    <property type="project" value="InterPro"/>
</dbReference>
<dbReference type="PANTHER" id="PTHR43077">
    <property type="entry name" value="TRANSPORT PERMEASE YVFS-RELATED"/>
    <property type="match status" value="1"/>
</dbReference>
<accession>A0A0R1V1Z2</accession>
<protein>
    <recommendedName>
        <fullName evidence="7">ABC-2 type transporter transmembrane domain-containing protein</fullName>
    </recommendedName>
</protein>
<dbReference type="NCBIfam" id="TIGR03057">
    <property type="entry name" value="xxxLxxG_by_4"/>
    <property type="match status" value="1"/>
</dbReference>
<reference evidence="8 9" key="1">
    <citation type="journal article" date="2015" name="Genome Announc.">
        <title>Expanding the biotechnology potential of lactobacilli through comparative genomics of 213 strains and associated genera.</title>
        <authorList>
            <person name="Sun Z."/>
            <person name="Harris H.M."/>
            <person name="McCann A."/>
            <person name="Guo C."/>
            <person name="Argimon S."/>
            <person name="Zhang W."/>
            <person name="Yang X."/>
            <person name="Jeffery I.B."/>
            <person name="Cooney J.C."/>
            <person name="Kagawa T.F."/>
            <person name="Liu W."/>
            <person name="Song Y."/>
            <person name="Salvetti E."/>
            <person name="Wrobel A."/>
            <person name="Rasinkangas P."/>
            <person name="Parkhill J."/>
            <person name="Rea M.C."/>
            <person name="O'Sullivan O."/>
            <person name="Ritari J."/>
            <person name="Douillard F.P."/>
            <person name="Paul Ross R."/>
            <person name="Yang R."/>
            <person name="Briner A.E."/>
            <person name="Felis G.E."/>
            <person name="de Vos W.M."/>
            <person name="Barrangou R."/>
            <person name="Klaenhammer T.R."/>
            <person name="Caufield P.W."/>
            <person name="Cui Y."/>
            <person name="Zhang H."/>
            <person name="O'Toole P.W."/>
        </authorList>
    </citation>
    <scope>NUCLEOTIDE SEQUENCE [LARGE SCALE GENOMIC DNA]</scope>
    <source>
        <strain evidence="8 9">DSM 16230</strain>
    </source>
</reference>
<dbReference type="GO" id="GO:0016020">
    <property type="term" value="C:membrane"/>
    <property type="evidence" value="ECO:0007669"/>
    <property type="project" value="UniProtKB-SubCell"/>
</dbReference>
<evidence type="ECO:0000256" key="6">
    <source>
        <dbReference type="SAM" id="Phobius"/>
    </source>
</evidence>
<evidence type="ECO:0000256" key="5">
    <source>
        <dbReference type="SAM" id="MobiDB-lite"/>
    </source>
</evidence>
<keyword evidence="9" id="KW-1185">Reference proteome</keyword>
<proteinExistence type="predicted"/>
<dbReference type="InterPro" id="IPR013525">
    <property type="entry name" value="ABC2_TM"/>
</dbReference>
<comment type="caution">
    <text evidence="8">The sequence shown here is derived from an EMBL/GenBank/DDBJ whole genome shotgun (WGS) entry which is preliminary data.</text>
</comment>
<feature type="region of interest" description="Disordered" evidence="5">
    <location>
        <begin position="1"/>
        <end position="21"/>
    </location>
</feature>
<evidence type="ECO:0000259" key="7">
    <source>
        <dbReference type="Pfam" id="PF12698"/>
    </source>
</evidence>
<feature type="domain" description="ABC-2 type transporter transmembrane" evidence="7">
    <location>
        <begin position="32"/>
        <end position="257"/>
    </location>
</feature>
<dbReference type="InterPro" id="IPR017501">
    <property type="entry name" value="Phage_infect_YhgE_C"/>
</dbReference>
<dbReference type="EMBL" id="AZFQ01000053">
    <property type="protein sequence ID" value="KRL97208.1"/>
    <property type="molecule type" value="Genomic_DNA"/>
</dbReference>
<gene>
    <name evidence="8" type="ORF">FD50_GL001763</name>
</gene>
<feature type="transmembrane region" description="Helical" evidence="6">
    <location>
        <begin position="121"/>
        <end position="140"/>
    </location>
</feature>
<feature type="transmembrane region" description="Helical" evidence="6">
    <location>
        <begin position="152"/>
        <end position="174"/>
    </location>
</feature>